<evidence type="ECO:0008006" key="3">
    <source>
        <dbReference type="Google" id="ProtNLM"/>
    </source>
</evidence>
<reference evidence="1 2" key="1">
    <citation type="submission" date="2018-02" db="EMBL/GenBank/DDBJ databases">
        <title>Genome sequences of Apibacter spp., gut symbionts of Asian honey bees.</title>
        <authorList>
            <person name="Kwong W.K."/>
            <person name="Steele M.I."/>
            <person name="Moran N.A."/>
        </authorList>
    </citation>
    <scope>NUCLEOTIDE SEQUENCE [LARGE SCALE GENOMIC DNA]</scope>
    <source>
        <strain evidence="2">wkB301</strain>
    </source>
</reference>
<dbReference type="EMBL" id="PSZM01000028">
    <property type="protein sequence ID" value="PQL93795.1"/>
    <property type="molecule type" value="Genomic_DNA"/>
</dbReference>
<name>A0A2S8AEV9_9FLAO</name>
<dbReference type="OrthoDB" id="632644at2"/>
<evidence type="ECO:0000313" key="1">
    <source>
        <dbReference type="EMBL" id="PQL93795.1"/>
    </source>
</evidence>
<keyword evidence="2" id="KW-1185">Reference proteome</keyword>
<protein>
    <recommendedName>
        <fullName evidence="3">Lipoprotein</fullName>
    </recommendedName>
</protein>
<dbReference type="Proteomes" id="UP000238042">
    <property type="component" value="Unassembled WGS sequence"/>
</dbReference>
<proteinExistence type="predicted"/>
<comment type="caution">
    <text evidence="1">The sequence shown here is derived from an EMBL/GenBank/DDBJ whole genome shotgun (WGS) entry which is preliminary data.</text>
</comment>
<dbReference type="AlphaFoldDB" id="A0A2S8AEV9"/>
<dbReference type="PROSITE" id="PS51257">
    <property type="entry name" value="PROKAR_LIPOPROTEIN"/>
    <property type="match status" value="1"/>
</dbReference>
<dbReference type="RefSeq" id="WP_105246346.1">
    <property type="nucleotide sequence ID" value="NZ_PSZM01000028.1"/>
</dbReference>
<sequence>MIKTLILLLSISIVSCQDKRLVEDNNIGIQKCDSSIISQIKFPDDIEDLEQKNYRCLDKVIIEGKNKKVANKFKVLFSDQNYLLAEYDSKTRLLKDNKNNTWFLIKAPEPNNFKGMGYGLDGIYILDNDLNPIFSIHSGEISKYRIDDKLKKNYTIRVKLNKKINLKESIEKMSYNELVIIFQELKKGNYTEIGKEKEHFFYEEEVPLWTENVIM</sequence>
<accession>A0A2S8AEV9</accession>
<gene>
    <name evidence="1" type="ORF">C4S77_04385</name>
</gene>
<organism evidence="1 2">
    <name type="scientific">Apibacter adventoris</name>
    <dbReference type="NCBI Taxonomy" id="1679466"/>
    <lineage>
        <taxon>Bacteria</taxon>
        <taxon>Pseudomonadati</taxon>
        <taxon>Bacteroidota</taxon>
        <taxon>Flavobacteriia</taxon>
        <taxon>Flavobacteriales</taxon>
        <taxon>Weeksellaceae</taxon>
        <taxon>Apibacter</taxon>
    </lineage>
</organism>
<evidence type="ECO:0000313" key="2">
    <source>
        <dbReference type="Proteomes" id="UP000238042"/>
    </source>
</evidence>